<organism evidence="1">
    <name type="scientific">marine metagenome</name>
    <dbReference type="NCBI Taxonomy" id="408172"/>
    <lineage>
        <taxon>unclassified sequences</taxon>
        <taxon>metagenomes</taxon>
        <taxon>ecological metagenomes</taxon>
    </lineage>
</organism>
<accession>A0A382PAG9</accession>
<dbReference type="AlphaFoldDB" id="A0A382PAG9"/>
<protein>
    <recommendedName>
        <fullName evidence="2">HD domain-containing protein</fullName>
    </recommendedName>
</protein>
<proteinExistence type="predicted"/>
<dbReference type="SUPFAM" id="SSF109604">
    <property type="entry name" value="HD-domain/PDEase-like"/>
    <property type="match status" value="1"/>
</dbReference>
<name>A0A382PAG9_9ZZZZ</name>
<evidence type="ECO:0000313" key="1">
    <source>
        <dbReference type="EMBL" id="SVC69830.1"/>
    </source>
</evidence>
<dbReference type="InterPro" id="IPR003607">
    <property type="entry name" value="HD/PDEase_dom"/>
</dbReference>
<evidence type="ECO:0008006" key="2">
    <source>
        <dbReference type="Google" id="ProtNLM"/>
    </source>
</evidence>
<dbReference type="CDD" id="cd00077">
    <property type="entry name" value="HDc"/>
    <property type="match status" value="1"/>
</dbReference>
<sequence length="258" mass="29767">MAGNMTLSEKLDENEEQKLREFESKIVTKSLLYYLAEGEHPIYSNSSGPGNFGHGATNGLLMGEDPRLPKMPEKPTFTDFLRYRFTIGGQQHLLQSARLAKMNGLPEKLIFACLMHDIAICGFIRSDHGYWGAQMIAPYVDEEVSWAIKMHQCVRFFPDSSNNYEYPENYRKMFGVDYQPEPYIVAEYESAKKHKWYMSALEICKNDQYAFDPNILVNWEEFEDVVGRNFKQPPEGLGNDNSPSAHIWRTLRRPCNAL</sequence>
<reference evidence="1" key="1">
    <citation type="submission" date="2018-05" db="EMBL/GenBank/DDBJ databases">
        <authorList>
            <person name="Lanie J.A."/>
            <person name="Ng W.-L."/>
            <person name="Kazmierczak K.M."/>
            <person name="Andrzejewski T.M."/>
            <person name="Davidsen T.M."/>
            <person name="Wayne K.J."/>
            <person name="Tettelin H."/>
            <person name="Glass J.I."/>
            <person name="Rusch D."/>
            <person name="Podicherti R."/>
            <person name="Tsui H.-C.T."/>
            <person name="Winkler M.E."/>
        </authorList>
    </citation>
    <scope>NUCLEOTIDE SEQUENCE</scope>
</reference>
<gene>
    <name evidence="1" type="ORF">METZ01_LOCUS322684</name>
</gene>
<dbReference type="Gene3D" id="1.10.3210.10">
    <property type="entry name" value="Hypothetical protein af1432"/>
    <property type="match status" value="1"/>
</dbReference>
<dbReference type="EMBL" id="UINC01105697">
    <property type="protein sequence ID" value="SVC69830.1"/>
    <property type="molecule type" value="Genomic_DNA"/>
</dbReference>